<name>A0A8S5TWG1_9CAUD</name>
<dbReference type="GO" id="GO:0016787">
    <property type="term" value="F:hydrolase activity"/>
    <property type="evidence" value="ECO:0007669"/>
    <property type="project" value="UniProtKB-KW"/>
</dbReference>
<dbReference type="SUPFAM" id="SSF52309">
    <property type="entry name" value="N-(deoxy)ribosyltransferase-like"/>
    <property type="match status" value="1"/>
</dbReference>
<organism evidence="1">
    <name type="scientific">Myoviridae sp. ctaUM17</name>
    <dbReference type="NCBI Taxonomy" id="2825133"/>
    <lineage>
        <taxon>Viruses</taxon>
        <taxon>Duplodnaviria</taxon>
        <taxon>Heunggongvirae</taxon>
        <taxon>Uroviricota</taxon>
        <taxon>Caudoviricetes</taxon>
    </lineage>
</organism>
<dbReference type="Gene3D" id="3.40.50.450">
    <property type="match status" value="1"/>
</dbReference>
<evidence type="ECO:0000313" key="1">
    <source>
        <dbReference type="EMBL" id="DAF86554.1"/>
    </source>
</evidence>
<proteinExistence type="predicted"/>
<sequence length="343" mass="39699">MRKNCPLCWSLAEFSDGNILEDNEIIWDFIQCPVCGRVEVSGANDDIKRFNKNHLLSYLVHNGIHKAKDYRYYTTRSKEWCDKWKEEFDHGNKEHGRPIHLSPEIVENWYPKTISERVDLILKYIAENASHMGNYIRYGGDNRLYSALFVDQYEMGVIGEQKIYAPDVESQFKFIIEYLKKKEYINISMNGKEPSSHDSIALTVEGYSRVEELERSNSKGREVLVAMKFGEDTNCLRAAIKKGIADAGYIPILIDEVQHNDFITPELLSHIRNSKFVVVDLTHQNNGAYFEEGYAMGYGKQVIQLCKADVTLHFDIAQKNTIIWKTENEIPERLKNRILATID</sequence>
<reference evidence="1" key="1">
    <citation type="journal article" date="2021" name="Proc. Natl. Acad. Sci. U.S.A.">
        <title>A Catalog of Tens of Thousands of Viruses from Human Metagenomes Reveals Hidden Associations with Chronic Diseases.</title>
        <authorList>
            <person name="Tisza M.J."/>
            <person name="Buck C.B."/>
        </authorList>
    </citation>
    <scope>NUCLEOTIDE SEQUENCE</scope>
    <source>
        <strain evidence="1">CtaUM17</strain>
    </source>
</reference>
<keyword evidence="1" id="KW-0378">Hydrolase</keyword>
<dbReference type="EMBL" id="BK015948">
    <property type="protein sequence ID" value="DAF86554.1"/>
    <property type="molecule type" value="Genomic_DNA"/>
</dbReference>
<accession>A0A8S5TWG1</accession>
<protein>
    <submittedName>
        <fullName evidence="1">CMP/hydroxymethyl CMP hydrolase</fullName>
    </submittedName>
</protein>